<sequence>MKARLLLEDGTLFTGTSFGSDKQMTGEVVFNTGITGYQEVLSDPSYCGQIVTMTQPLIGNYGINREDFEAIRPWIHGFAVRRYETAPSNWRSEYDLGTLLKEYDIPGISDIDTRMLTRRLRNQGTLRGLLTTGSASTEELLEQLKATAALHDQVNQVSTPRAYHVPGTKQRVVVVDYGSKAGIVRELGDRGCDVIVVPHTSSVAEINRYNPDGVLLSNGPGDPKDVPQAINTVRELIGQLPLFGICLGHQLFALASGADTTKLKFGHRGSNHPVKEVSSGHCLITSQNHSYSVLEETLDNTNLEITHINNNDGSVEGLKHKSAPAFSVQFHPEAAPGPTDSNRLFDEFLQMIDEFKASRAPFVSSTAKSRTAASAEGESVASQKHSGTFAAQQQAKRNKADVATSPMEKVLAPSAF</sequence>
<keyword evidence="2" id="KW-1185">Reference proteome</keyword>
<accession>A0ACC6P708</accession>
<protein>
    <submittedName>
        <fullName evidence="1">Carbamoyl phosphate synthase small subunit</fullName>
    </submittedName>
</protein>
<name>A0ACC6P708_9BACL</name>
<evidence type="ECO:0000313" key="1">
    <source>
        <dbReference type="EMBL" id="MEJ8302632.1"/>
    </source>
</evidence>
<proteinExistence type="predicted"/>
<organism evidence="1 2">
    <name type="scientific">Saccharibacillus sacchari</name>
    <dbReference type="NCBI Taxonomy" id="456493"/>
    <lineage>
        <taxon>Bacteria</taxon>
        <taxon>Bacillati</taxon>
        <taxon>Bacillota</taxon>
        <taxon>Bacilli</taxon>
        <taxon>Bacillales</taxon>
        <taxon>Paenibacillaceae</taxon>
        <taxon>Saccharibacillus</taxon>
    </lineage>
</organism>
<comment type="caution">
    <text evidence="1">The sequence shown here is derived from an EMBL/GenBank/DDBJ whole genome shotgun (WGS) entry which is preliminary data.</text>
</comment>
<evidence type="ECO:0000313" key="2">
    <source>
        <dbReference type="Proteomes" id="UP001380953"/>
    </source>
</evidence>
<dbReference type="EMBL" id="JBBKAR010000001">
    <property type="protein sequence ID" value="MEJ8302632.1"/>
    <property type="molecule type" value="Genomic_DNA"/>
</dbReference>
<gene>
    <name evidence="1" type="ORF">WKI47_01740</name>
</gene>
<reference evidence="1" key="1">
    <citation type="submission" date="2024-03" db="EMBL/GenBank/DDBJ databases">
        <title>Whole genome sequecning of epiphytes from Marcgravia umbellata leaves.</title>
        <authorList>
            <person name="Kumar G."/>
            <person name="Savka M.A."/>
        </authorList>
    </citation>
    <scope>NUCLEOTIDE SEQUENCE</scope>
    <source>
        <strain evidence="1">RIT_BL5</strain>
    </source>
</reference>
<dbReference type="Proteomes" id="UP001380953">
    <property type="component" value="Unassembled WGS sequence"/>
</dbReference>